<accession>A0ABV6U574</accession>
<evidence type="ECO:0000313" key="1">
    <source>
        <dbReference type="EMBL" id="MFC0863604.1"/>
    </source>
</evidence>
<sequence>MTAPTTDPQETLADIRVAAARELPGAKVRGRLSWRYTLVFDAPHGRGRA</sequence>
<evidence type="ECO:0000313" key="2">
    <source>
        <dbReference type="Proteomes" id="UP001589870"/>
    </source>
</evidence>
<proteinExistence type="predicted"/>
<keyword evidence="2" id="KW-1185">Reference proteome</keyword>
<name>A0ABV6U574_9ACTN</name>
<reference evidence="1 2" key="1">
    <citation type="submission" date="2024-09" db="EMBL/GenBank/DDBJ databases">
        <authorList>
            <person name="Sun Q."/>
            <person name="Mori K."/>
        </authorList>
    </citation>
    <scope>NUCLEOTIDE SEQUENCE [LARGE SCALE GENOMIC DNA]</scope>
    <source>
        <strain evidence="1 2">TBRC 1851</strain>
    </source>
</reference>
<dbReference type="EMBL" id="JBHMQT010000033">
    <property type="protein sequence ID" value="MFC0863604.1"/>
    <property type="molecule type" value="Genomic_DNA"/>
</dbReference>
<gene>
    <name evidence="1" type="ORF">ACFHYQ_14980</name>
</gene>
<dbReference type="Proteomes" id="UP001589870">
    <property type="component" value="Unassembled WGS sequence"/>
</dbReference>
<protein>
    <submittedName>
        <fullName evidence="1">Uncharacterized protein</fullName>
    </submittedName>
</protein>
<comment type="caution">
    <text evidence="1">The sequence shown here is derived from an EMBL/GenBank/DDBJ whole genome shotgun (WGS) entry which is preliminary data.</text>
</comment>
<organism evidence="1 2">
    <name type="scientific">Sphaerimonospora cavernae</name>
    <dbReference type="NCBI Taxonomy" id="1740611"/>
    <lineage>
        <taxon>Bacteria</taxon>
        <taxon>Bacillati</taxon>
        <taxon>Actinomycetota</taxon>
        <taxon>Actinomycetes</taxon>
        <taxon>Streptosporangiales</taxon>
        <taxon>Streptosporangiaceae</taxon>
        <taxon>Sphaerimonospora</taxon>
    </lineage>
</organism>
<dbReference type="RefSeq" id="WP_394301750.1">
    <property type="nucleotide sequence ID" value="NZ_JBHMQT010000033.1"/>
</dbReference>